<proteinExistence type="predicted"/>
<sequence length="245" mass="27433">MEDLEGNRKQKLLDTRKRQFTCGWTSEELGWQREERRRQWGGTTEIGLRNWLVDRYRKENSNQSLAEGSLKRYLRELNLAADLTPNLDGCLYSGDAIQVRGSGGLLLAALPRDVDERGKYLSPCRATATADARTLRRTSFRVLRRVNTISSCHPFTDFFFSNTQRSNLSCSPLLSFKPATVHRDSPVLLIGAACPMFLSALQTPSFDIAVLRTMVEVIAVVTLRCSRSAAERIPSDGHIAAVANV</sequence>
<protein>
    <submittedName>
        <fullName evidence="1">Uncharacterized protein</fullName>
    </submittedName>
</protein>
<dbReference type="EMBL" id="BMAO01009215">
    <property type="protein sequence ID" value="GFR29431.1"/>
    <property type="molecule type" value="Genomic_DNA"/>
</dbReference>
<evidence type="ECO:0000313" key="1">
    <source>
        <dbReference type="EMBL" id="GFR29431.1"/>
    </source>
</evidence>
<comment type="caution">
    <text evidence="1">The sequence shown here is derived from an EMBL/GenBank/DDBJ whole genome shotgun (WGS) entry which is preliminary data.</text>
</comment>
<evidence type="ECO:0000313" key="2">
    <source>
        <dbReference type="Proteomes" id="UP000887116"/>
    </source>
</evidence>
<dbReference type="AlphaFoldDB" id="A0A8X6HSK5"/>
<accession>A0A8X6HSK5</accession>
<dbReference type="OrthoDB" id="10447260at2759"/>
<keyword evidence="2" id="KW-1185">Reference proteome</keyword>
<gene>
    <name evidence="1" type="ORF">TNCT_592741</name>
</gene>
<organism evidence="1 2">
    <name type="scientific">Trichonephila clavata</name>
    <name type="common">Joro spider</name>
    <name type="synonym">Nephila clavata</name>
    <dbReference type="NCBI Taxonomy" id="2740835"/>
    <lineage>
        <taxon>Eukaryota</taxon>
        <taxon>Metazoa</taxon>
        <taxon>Ecdysozoa</taxon>
        <taxon>Arthropoda</taxon>
        <taxon>Chelicerata</taxon>
        <taxon>Arachnida</taxon>
        <taxon>Araneae</taxon>
        <taxon>Araneomorphae</taxon>
        <taxon>Entelegynae</taxon>
        <taxon>Araneoidea</taxon>
        <taxon>Nephilidae</taxon>
        <taxon>Trichonephila</taxon>
    </lineage>
</organism>
<name>A0A8X6HSK5_TRICU</name>
<reference evidence="1" key="1">
    <citation type="submission" date="2020-07" db="EMBL/GenBank/DDBJ databases">
        <title>Multicomponent nature underlies the extraordinary mechanical properties of spider dragline silk.</title>
        <authorList>
            <person name="Kono N."/>
            <person name="Nakamura H."/>
            <person name="Mori M."/>
            <person name="Yoshida Y."/>
            <person name="Ohtoshi R."/>
            <person name="Malay A.D."/>
            <person name="Moran D.A.P."/>
            <person name="Tomita M."/>
            <person name="Numata K."/>
            <person name="Arakawa K."/>
        </authorList>
    </citation>
    <scope>NUCLEOTIDE SEQUENCE</scope>
</reference>
<dbReference type="Proteomes" id="UP000887116">
    <property type="component" value="Unassembled WGS sequence"/>
</dbReference>